<dbReference type="Pfam" id="PF01370">
    <property type="entry name" value="Epimerase"/>
    <property type="match status" value="1"/>
</dbReference>
<dbReference type="PANTHER" id="PTHR10366">
    <property type="entry name" value="NAD DEPENDENT EPIMERASE/DEHYDRATASE"/>
    <property type="match status" value="1"/>
</dbReference>
<organism evidence="5 6">
    <name type="scientific">Polyporus arcularius HHB13444</name>
    <dbReference type="NCBI Taxonomy" id="1314778"/>
    <lineage>
        <taxon>Eukaryota</taxon>
        <taxon>Fungi</taxon>
        <taxon>Dikarya</taxon>
        <taxon>Basidiomycota</taxon>
        <taxon>Agaricomycotina</taxon>
        <taxon>Agaricomycetes</taxon>
        <taxon>Polyporales</taxon>
        <taxon>Polyporaceae</taxon>
        <taxon>Polyporus</taxon>
    </lineage>
</organism>
<dbReference type="AlphaFoldDB" id="A0A5C3PGR3"/>
<dbReference type="GO" id="GO:0016616">
    <property type="term" value="F:oxidoreductase activity, acting on the CH-OH group of donors, NAD or NADP as acceptor"/>
    <property type="evidence" value="ECO:0007669"/>
    <property type="project" value="TreeGrafter"/>
</dbReference>
<feature type="compositionally biased region" description="Basic and acidic residues" evidence="3">
    <location>
        <begin position="1"/>
        <end position="10"/>
    </location>
</feature>
<feature type="region of interest" description="Disordered" evidence="3">
    <location>
        <begin position="1"/>
        <end position="44"/>
    </location>
</feature>
<comment type="similarity">
    <text evidence="2">Belongs to the NAD(P)-dependent epimerase/dehydratase family. Dihydroflavonol-4-reductase subfamily.</text>
</comment>
<dbReference type="SUPFAM" id="SSF51735">
    <property type="entry name" value="NAD(P)-binding Rossmann-fold domains"/>
    <property type="match status" value="1"/>
</dbReference>
<keyword evidence="6" id="KW-1185">Reference proteome</keyword>
<gene>
    <name evidence="5" type="ORF">K466DRAFT_645305</name>
</gene>
<feature type="domain" description="NAD-dependent epimerase/dehydratase" evidence="4">
    <location>
        <begin position="60"/>
        <end position="319"/>
    </location>
</feature>
<dbReference type="STRING" id="1314778.A0A5C3PGR3"/>
<accession>A0A5C3PGR3</accession>
<dbReference type="EMBL" id="ML211100">
    <property type="protein sequence ID" value="TFK88766.1"/>
    <property type="molecule type" value="Genomic_DNA"/>
</dbReference>
<evidence type="ECO:0000259" key="4">
    <source>
        <dbReference type="Pfam" id="PF01370"/>
    </source>
</evidence>
<protein>
    <submittedName>
        <fullName evidence="5">NAD(P)-binding protein</fullName>
    </submittedName>
</protein>
<keyword evidence="1" id="KW-0560">Oxidoreductase</keyword>
<evidence type="ECO:0000313" key="5">
    <source>
        <dbReference type="EMBL" id="TFK88766.1"/>
    </source>
</evidence>
<dbReference type="Gene3D" id="3.40.50.720">
    <property type="entry name" value="NAD(P)-binding Rossmann-like Domain"/>
    <property type="match status" value="1"/>
</dbReference>
<dbReference type="InterPro" id="IPR050425">
    <property type="entry name" value="NAD(P)_dehydrat-like"/>
</dbReference>
<dbReference type="InterPro" id="IPR001509">
    <property type="entry name" value="Epimerase_deHydtase"/>
</dbReference>
<dbReference type="PANTHER" id="PTHR10366:SF564">
    <property type="entry name" value="STEROL-4-ALPHA-CARBOXYLATE 3-DEHYDROGENASE, DECARBOXYLATING"/>
    <property type="match status" value="1"/>
</dbReference>
<feature type="compositionally biased region" description="Polar residues" evidence="3">
    <location>
        <begin position="15"/>
        <end position="28"/>
    </location>
</feature>
<dbReference type="FunCoup" id="A0A5C3PGR3">
    <property type="interactions" value="66"/>
</dbReference>
<dbReference type="CDD" id="cd05227">
    <property type="entry name" value="AR_SDR_e"/>
    <property type="match status" value="1"/>
</dbReference>
<evidence type="ECO:0000256" key="3">
    <source>
        <dbReference type="SAM" id="MobiDB-lite"/>
    </source>
</evidence>
<dbReference type="Proteomes" id="UP000308197">
    <property type="component" value="Unassembled WGS sequence"/>
</dbReference>
<reference evidence="5 6" key="1">
    <citation type="journal article" date="2019" name="Nat. Ecol. Evol.">
        <title>Megaphylogeny resolves global patterns of mushroom evolution.</title>
        <authorList>
            <person name="Varga T."/>
            <person name="Krizsan K."/>
            <person name="Foldi C."/>
            <person name="Dima B."/>
            <person name="Sanchez-Garcia M."/>
            <person name="Sanchez-Ramirez S."/>
            <person name="Szollosi G.J."/>
            <person name="Szarkandi J.G."/>
            <person name="Papp V."/>
            <person name="Albert L."/>
            <person name="Andreopoulos W."/>
            <person name="Angelini C."/>
            <person name="Antonin V."/>
            <person name="Barry K.W."/>
            <person name="Bougher N.L."/>
            <person name="Buchanan P."/>
            <person name="Buyck B."/>
            <person name="Bense V."/>
            <person name="Catcheside P."/>
            <person name="Chovatia M."/>
            <person name="Cooper J."/>
            <person name="Damon W."/>
            <person name="Desjardin D."/>
            <person name="Finy P."/>
            <person name="Geml J."/>
            <person name="Haridas S."/>
            <person name="Hughes K."/>
            <person name="Justo A."/>
            <person name="Karasinski D."/>
            <person name="Kautmanova I."/>
            <person name="Kiss B."/>
            <person name="Kocsube S."/>
            <person name="Kotiranta H."/>
            <person name="LaButti K.M."/>
            <person name="Lechner B.E."/>
            <person name="Liimatainen K."/>
            <person name="Lipzen A."/>
            <person name="Lukacs Z."/>
            <person name="Mihaltcheva S."/>
            <person name="Morgado L.N."/>
            <person name="Niskanen T."/>
            <person name="Noordeloos M.E."/>
            <person name="Ohm R.A."/>
            <person name="Ortiz-Santana B."/>
            <person name="Ovrebo C."/>
            <person name="Racz N."/>
            <person name="Riley R."/>
            <person name="Savchenko A."/>
            <person name="Shiryaev A."/>
            <person name="Soop K."/>
            <person name="Spirin V."/>
            <person name="Szebenyi C."/>
            <person name="Tomsovsky M."/>
            <person name="Tulloss R.E."/>
            <person name="Uehling J."/>
            <person name="Grigoriev I.V."/>
            <person name="Vagvolgyi C."/>
            <person name="Papp T."/>
            <person name="Martin F.M."/>
            <person name="Miettinen O."/>
            <person name="Hibbett D.S."/>
            <person name="Nagy L.G."/>
        </authorList>
    </citation>
    <scope>NUCLEOTIDE SEQUENCE [LARGE SCALE GENOMIC DNA]</scope>
    <source>
        <strain evidence="5 6">HHB13444</strain>
    </source>
</reference>
<evidence type="ECO:0000256" key="2">
    <source>
        <dbReference type="ARBA" id="ARBA00023445"/>
    </source>
</evidence>
<evidence type="ECO:0000256" key="1">
    <source>
        <dbReference type="ARBA" id="ARBA00023002"/>
    </source>
</evidence>
<sequence length="394" mass="43613">MWASRAEWRRAASSHDSSPSFHPQSMAQNARGTTRRSATARHTRTNICTGTMPALNSGKILVTGASGYIAVWVVKALLDRGFAVRGTVRSDVKGAQLQEIFNEYGDRFEFVIVADIAKEGAFDEAVKDVDAIAHTASPFSMNAVEPDELIVPAVNGTTGLLASARQFGTNVKRVVLTSSGTAIASPTADPRTVNESDWNETAVREVREKDREASPIEKYRASKTLAERAAWEWYDAHKTKLRWDMVVLNPTFVIGPWMHPVDKVENLNESLSVYYAVVLKGRMSHEMLVNTGTSWVDVRDVAEAHVLALLKPEAGGERIVVTSGPFKWQDLILAARRVEGDGMPMGNTSYDPSKAIHCVCYSTEREERILGIKHRTLDETTRDSLRAFHSKGWL</sequence>
<evidence type="ECO:0000313" key="6">
    <source>
        <dbReference type="Proteomes" id="UP000308197"/>
    </source>
</evidence>
<proteinExistence type="inferred from homology"/>
<name>A0A5C3PGR3_9APHY</name>
<dbReference type="InterPro" id="IPR036291">
    <property type="entry name" value="NAD(P)-bd_dom_sf"/>
</dbReference>
<dbReference type="InParanoid" id="A0A5C3PGR3"/>